<evidence type="ECO:0000313" key="5">
    <source>
        <dbReference type="EMBL" id="GAA3970471.1"/>
    </source>
</evidence>
<name>A0ABP7PU32_9SPHI</name>
<dbReference type="InterPro" id="IPR005650">
    <property type="entry name" value="BlaI_family"/>
</dbReference>
<keyword evidence="2" id="KW-0805">Transcription regulation</keyword>
<keyword evidence="6" id="KW-1185">Reference proteome</keyword>
<dbReference type="InterPro" id="IPR036390">
    <property type="entry name" value="WH_DNA-bd_sf"/>
</dbReference>
<evidence type="ECO:0000256" key="3">
    <source>
        <dbReference type="ARBA" id="ARBA00023125"/>
    </source>
</evidence>
<accession>A0ABP7PU32</accession>
<keyword evidence="4" id="KW-0804">Transcription</keyword>
<dbReference type="Proteomes" id="UP001500742">
    <property type="component" value="Unassembled WGS sequence"/>
</dbReference>
<comment type="similarity">
    <text evidence="1">Belongs to the BlaI transcriptional regulatory family.</text>
</comment>
<evidence type="ECO:0000256" key="2">
    <source>
        <dbReference type="ARBA" id="ARBA00023015"/>
    </source>
</evidence>
<evidence type="ECO:0000313" key="6">
    <source>
        <dbReference type="Proteomes" id="UP001500742"/>
    </source>
</evidence>
<evidence type="ECO:0000256" key="1">
    <source>
        <dbReference type="ARBA" id="ARBA00011046"/>
    </source>
</evidence>
<reference evidence="6" key="1">
    <citation type="journal article" date="2019" name="Int. J. Syst. Evol. Microbiol.">
        <title>The Global Catalogue of Microorganisms (GCM) 10K type strain sequencing project: providing services to taxonomists for standard genome sequencing and annotation.</title>
        <authorList>
            <consortium name="The Broad Institute Genomics Platform"/>
            <consortium name="The Broad Institute Genome Sequencing Center for Infectious Disease"/>
            <person name="Wu L."/>
            <person name="Ma J."/>
        </authorList>
    </citation>
    <scope>NUCLEOTIDE SEQUENCE [LARGE SCALE GENOMIC DNA]</scope>
    <source>
        <strain evidence="6">JCM 16601</strain>
    </source>
</reference>
<organism evidence="5 6">
    <name type="scientific">Mucilaginibacter dorajii</name>
    <dbReference type="NCBI Taxonomy" id="692994"/>
    <lineage>
        <taxon>Bacteria</taxon>
        <taxon>Pseudomonadati</taxon>
        <taxon>Bacteroidota</taxon>
        <taxon>Sphingobacteriia</taxon>
        <taxon>Sphingobacteriales</taxon>
        <taxon>Sphingobacteriaceae</taxon>
        <taxon>Mucilaginibacter</taxon>
    </lineage>
</organism>
<sequence length="121" mass="14118">MTKLTAKEEEIMGHFWEKGPLFVKQLQELYDEPKPHFNTLSTIVRTLEDKGYLGHTVFGTTHQYNAVVTAEEYNRGTLHGVINKYFNNSYKRVVSALIEEENISLDELRMLINEVENKQKK</sequence>
<protein>
    <submittedName>
        <fullName evidence="5">BlaI/MecI/CopY family transcriptional regulator</fullName>
    </submittedName>
</protein>
<evidence type="ECO:0000256" key="4">
    <source>
        <dbReference type="ARBA" id="ARBA00023163"/>
    </source>
</evidence>
<gene>
    <name evidence="5" type="ORF">GCM10022210_19460</name>
</gene>
<dbReference type="EMBL" id="BAAAZC010000013">
    <property type="protein sequence ID" value="GAA3970471.1"/>
    <property type="molecule type" value="Genomic_DNA"/>
</dbReference>
<proteinExistence type="inferred from homology"/>
<dbReference type="Gene3D" id="1.10.10.10">
    <property type="entry name" value="Winged helix-like DNA-binding domain superfamily/Winged helix DNA-binding domain"/>
    <property type="match status" value="1"/>
</dbReference>
<dbReference type="RefSeq" id="WP_259095777.1">
    <property type="nucleotide sequence ID" value="NZ_BAAAZC010000013.1"/>
</dbReference>
<dbReference type="SUPFAM" id="SSF46785">
    <property type="entry name" value="Winged helix' DNA-binding domain"/>
    <property type="match status" value="1"/>
</dbReference>
<dbReference type="Gene3D" id="1.10.4040.10">
    <property type="entry name" value="Penicillinase repressor domain"/>
    <property type="match status" value="1"/>
</dbReference>
<comment type="caution">
    <text evidence="5">The sequence shown here is derived from an EMBL/GenBank/DDBJ whole genome shotgun (WGS) entry which is preliminary data.</text>
</comment>
<dbReference type="Pfam" id="PF03965">
    <property type="entry name" value="Penicillinase_R"/>
    <property type="match status" value="1"/>
</dbReference>
<dbReference type="InterPro" id="IPR036388">
    <property type="entry name" value="WH-like_DNA-bd_sf"/>
</dbReference>
<keyword evidence="3" id="KW-0238">DNA-binding</keyword>